<sequence>MSLKFDMDATGSFLVSKRVAQQGRNMHVFSIMIKPDYPRRDKPQAILAGGFNLNQIPLTAATFYRWLEFSGCSSPVSREPIKEKVVLRRISLETIETVPFMVQGVEGPPIARDSSDPLEPGTYGIFSMDGEPYSLQTLGCAEYEAESFRDEETVLSNKYPGQNDIPADLSTRVQSRDQRRCCITGRTDLPTEIVWIYPPLSSYFVDGTNPVNFDQYKHVDNLVTVCTALVDPLQRNLISVDVEDNARIIIFDKITDDISRLLPTNLQTPLPTTTVQDFWRRNFDRTLSLYFPGGQAGPPDVIQHATKCLEQLRGGATPRTPFRRHWRALLGQEVMQEVIRVHKEQTVLSRRT</sequence>
<keyword evidence="2" id="KW-1185">Reference proteome</keyword>
<name>A0A8H6VWC1_9AGAR</name>
<evidence type="ECO:0000313" key="2">
    <source>
        <dbReference type="Proteomes" id="UP000636479"/>
    </source>
</evidence>
<organism evidence="1 2">
    <name type="scientific">Mycena indigotica</name>
    <dbReference type="NCBI Taxonomy" id="2126181"/>
    <lineage>
        <taxon>Eukaryota</taxon>
        <taxon>Fungi</taxon>
        <taxon>Dikarya</taxon>
        <taxon>Basidiomycota</taxon>
        <taxon>Agaricomycotina</taxon>
        <taxon>Agaricomycetes</taxon>
        <taxon>Agaricomycetidae</taxon>
        <taxon>Agaricales</taxon>
        <taxon>Marasmiineae</taxon>
        <taxon>Mycenaceae</taxon>
        <taxon>Mycena</taxon>
    </lineage>
</organism>
<gene>
    <name evidence="1" type="ORF">MIND_01302100</name>
</gene>
<dbReference type="RefSeq" id="XP_037213979.1">
    <property type="nucleotide sequence ID" value="XM_037369481.1"/>
</dbReference>
<protein>
    <submittedName>
        <fullName evidence="1">Uncharacterized protein</fullName>
    </submittedName>
</protein>
<dbReference type="AlphaFoldDB" id="A0A8H6VWC1"/>
<comment type="caution">
    <text evidence="1">The sequence shown here is derived from an EMBL/GenBank/DDBJ whole genome shotgun (WGS) entry which is preliminary data.</text>
</comment>
<proteinExistence type="predicted"/>
<dbReference type="Proteomes" id="UP000636479">
    <property type="component" value="Unassembled WGS sequence"/>
</dbReference>
<reference evidence="1" key="1">
    <citation type="submission" date="2020-05" db="EMBL/GenBank/DDBJ databases">
        <title>Mycena genomes resolve the evolution of fungal bioluminescence.</title>
        <authorList>
            <person name="Tsai I.J."/>
        </authorList>
    </citation>
    <scope>NUCLEOTIDE SEQUENCE</scope>
    <source>
        <strain evidence="1">171206Taipei</strain>
    </source>
</reference>
<evidence type="ECO:0000313" key="1">
    <source>
        <dbReference type="EMBL" id="KAF7290619.1"/>
    </source>
</evidence>
<accession>A0A8H6VWC1</accession>
<dbReference type="GeneID" id="59351997"/>
<dbReference type="OrthoDB" id="3263651at2759"/>
<dbReference type="EMBL" id="JACAZF010000014">
    <property type="protein sequence ID" value="KAF7290619.1"/>
    <property type="molecule type" value="Genomic_DNA"/>
</dbReference>